<dbReference type="InterPro" id="IPR057169">
    <property type="entry name" value="DUF7847"/>
</dbReference>
<dbReference type="RefSeq" id="WP_306961054.1">
    <property type="nucleotide sequence ID" value="NZ_JAUSRG010000004.1"/>
</dbReference>
<dbReference type="Pfam" id="PF25231">
    <property type="entry name" value="DUF7847"/>
    <property type="match status" value="1"/>
</dbReference>
<evidence type="ECO:0000313" key="6">
    <source>
        <dbReference type="Proteomes" id="UP001230951"/>
    </source>
</evidence>
<feature type="compositionally biased region" description="Pro residues" evidence="1">
    <location>
        <begin position="65"/>
        <end position="83"/>
    </location>
</feature>
<feature type="transmembrane region" description="Helical" evidence="2">
    <location>
        <begin position="163"/>
        <end position="193"/>
    </location>
</feature>
<sequence>MSQPDPGYRPEQGPRPPWGAQPQWGAPQPGAQPQWGAPQPGAQPQWGTPPQWGVPQYPGQSWGPPVDPRWPAGGPPPYGQPRYVAPPKPGIVPLRPLFFGEIMDGAFQTVRRNAKTMFGSALIVQAVAGALNEVAALGMLGMVEPPVGGFTSQDEAMRYLGPAVGATAGIMGISLLTMVLTAVLQGVMAIPVARSALNRPTGFKQMWSLARSRIWPLVGLAALLLAGSLLFFLVLFLLAVLVLAGLGPAGVLLLFPLVFGAAVVFFWIYTKLLVAPAAITVEELGVFAGLRRSWTLTRRNWWRIFGITLLVAFMVFIIGSVIQIPLGLASGGINSVFAPHAGAAQVTTTAIVLAVASLVVGVLVSAVGFAFQTSVAALIYMDLRMRRDGLDVELLRLLETGEDPDGVPGRRRARQVGAHPWPPNTAQGTPQG</sequence>
<dbReference type="Proteomes" id="UP001230951">
    <property type="component" value="Unassembled WGS sequence"/>
</dbReference>
<keyword evidence="2" id="KW-0472">Membrane</keyword>
<comment type="caution">
    <text evidence="4">The sequence shown here is derived from an EMBL/GenBank/DDBJ whole genome shotgun (WGS) entry which is preliminary data.</text>
</comment>
<protein>
    <recommendedName>
        <fullName evidence="3">DUF7847 domain-containing protein</fullName>
    </recommendedName>
</protein>
<reference evidence="4 6" key="1">
    <citation type="submission" date="2023-07" db="EMBL/GenBank/DDBJ databases">
        <title>Sorghum-associated microbial communities from plants grown in Nebraska, USA.</title>
        <authorList>
            <person name="Schachtman D."/>
        </authorList>
    </citation>
    <scope>NUCLEOTIDE SEQUENCE</scope>
    <source>
        <strain evidence="4">DS1006</strain>
        <strain evidence="5 6">DS1016</strain>
    </source>
</reference>
<feature type="transmembrane region" description="Helical" evidence="2">
    <location>
        <begin position="214"/>
        <end position="243"/>
    </location>
</feature>
<dbReference type="EMBL" id="JAUSTF010000005">
    <property type="protein sequence ID" value="MDQ0181312.1"/>
    <property type="molecule type" value="Genomic_DNA"/>
</dbReference>
<gene>
    <name evidence="4" type="ORF">J2S90_002075</name>
    <name evidence="5" type="ORF">J2S93_002743</name>
</gene>
<feature type="transmembrane region" description="Helical" evidence="2">
    <location>
        <begin position="346"/>
        <end position="379"/>
    </location>
</feature>
<evidence type="ECO:0000256" key="1">
    <source>
        <dbReference type="SAM" id="MobiDB-lite"/>
    </source>
</evidence>
<accession>A0AAW8DHX7</accession>
<feature type="region of interest" description="Disordered" evidence="1">
    <location>
        <begin position="1"/>
        <end position="83"/>
    </location>
</feature>
<feature type="transmembrane region" description="Helical" evidence="2">
    <location>
        <begin position="301"/>
        <end position="326"/>
    </location>
</feature>
<name>A0AAW8DHX7_9MICC</name>
<keyword evidence="2" id="KW-1133">Transmembrane helix</keyword>
<evidence type="ECO:0000256" key="2">
    <source>
        <dbReference type="SAM" id="Phobius"/>
    </source>
</evidence>
<feature type="domain" description="DUF7847" evidence="3">
    <location>
        <begin position="162"/>
        <end position="374"/>
    </location>
</feature>
<feature type="transmembrane region" description="Helical" evidence="2">
    <location>
        <begin position="121"/>
        <end position="143"/>
    </location>
</feature>
<feature type="region of interest" description="Disordered" evidence="1">
    <location>
        <begin position="405"/>
        <end position="432"/>
    </location>
</feature>
<keyword evidence="6" id="KW-1185">Reference proteome</keyword>
<proteinExistence type="predicted"/>
<dbReference type="EMBL" id="JAUSRG010000004">
    <property type="protein sequence ID" value="MDP9905116.1"/>
    <property type="molecule type" value="Genomic_DNA"/>
</dbReference>
<feature type="compositionally biased region" description="Low complexity" evidence="1">
    <location>
        <begin position="20"/>
        <end position="56"/>
    </location>
</feature>
<keyword evidence="2" id="KW-0812">Transmembrane</keyword>
<organism evidence="4 7">
    <name type="scientific">Arthrobacter bambusae</name>
    <dbReference type="NCBI Taxonomy" id="1338426"/>
    <lineage>
        <taxon>Bacteria</taxon>
        <taxon>Bacillati</taxon>
        <taxon>Actinomycetota</taxon>
        <taxon>Actinomycetes</taxon>
        <taxon>Micrococcales</taxon>
        <taxon>Micrococcaceae</taxon>
        <taxon>Arthrobacter</taxon>
    </lineage>
</organism>
<dbReference type="AlphaFoldDB" id="A0AAW8DHX7"/>
<evidence type="ECO:0000259" key="3">
    <source>
        <dbReference type="Pfam" id="PF25231"/>
    </source>
</evidence>
<evidence type="ECO:0000313" key="7">
    <source>
        <dbReference type="Proteomes" id="UP001242995"/>
    </source>
</evidence>
<dbReference type="Proteomes" id="UP001242995">
    <property type="component" value="Unassembled WGS sequence"/>
</dbReference>
<evidence type="ECO:0000313" key="4">
    <source>
        <dbReference type="EMBL" id="MDP9905116.1"/>
    </source>
</evidence>
<evidence type="ECO:0000313" key="5">
    <source>
        <dbReference type="EMBL" id="MDQ0181312.1"/>
    </source>
</evidence>
<feature type="transmembrane region" description="Helical" evidence="2">
    <location>
        <begin position="249"/>
        <end position="269"/>
    </location>
</feature>